<keyword evidence="1" id="KW-0732">Signal</keyword>
<keyword evidence="3" id="KW-1185">Reference proteome</keyword>
<comment type="caution">
    <text evidence="2">The sequence shown here is derived from an EMBL/GenBank/DDBJ whole genome shotgun (WGS) entry which is preliminary data.</text>
</comment>
<proteinExistence type="predicted"/>
<reference evidence="2 3" key="1">
    <citation type="journal article" date="2018" name="Evol. Lett.">
        <title>Horizontal gene cluster transfer increased hallucinogenic mushroom diversity.</title>
        <authorList>
            <person name="Reynolds H.T."/>
            <person name="Vijayakumar V."/>
            <person name="Gluck-Thaler E."/>
            <person name="Korotkin H.B."/>
            <person name="Matheny P.B."/>
            <person name="Slot J.C."/>
        </authorList>
    </citation>
    <scope>NUCLEOTIDE SEQUENCE [LARGE SCALE GENOMIC DNA]</scope>
    <source>
        <strain evidence="2 3">2631</strain>
    </source>
</reference>
<dbReference type="AlphaFoldDB" id="A0A409XZ18"/>
<dbReference type="InParanoid" id="A0A409XZ18"/>
<dbReference type="EMBL" id="NHYD01000002">
    <property type="protein sequence ID" value="PPQ96027.1"/>
    <property type="molecule type" value="Genomic_DNA"/>
</dbReference>
<evidence type="ECO:0000256" key="1">
    <source>
        <dbReference type="SAM" id="SignalP"/>
    </source>
</evidence>
<protein>
    <recommendedName>
        <fullName evidence="4">Cell wall galactomannoprotein</fullName>
    </recommendedName>
</protein>
<accession>A0A409XZ18</accession>
<feature type="signal peptide" evidence="1">
    <location>
        <begin position="1"/>
        <end position="21"/>
    </location>
</feature>
<evidence type="ECO:0000313" key="3">
    <source>
        <dbReference type="Proteomes" id="UP000283269"/>
    </source>
</evidence>
<organism evidence="2 3">
    <name type="scientific">Psilocybe cyanescens</name>
    <dbReference type="NCBI Taxonomy" id="93625"/>
    <lineage>
        <taxon>Eukaryota</taxon>
        <taxon>Fungi</taxon>
        <taxon>Dikarya</taxon>
        <taxon>Basidiomycota</taxon>
        <taxon>Agaricomycotina</taxon>
        <taxon>Agaricomycetes</taxon>
        <taxon>Agaricomycetidae</taxon>
        <taxon>Agaricales</taxon>
        <taxon>Agaricineae</taxon>
        <taxon>Strophariaceae</taxon>
        <taxon>Psilocybe</taxon>
    </lineage>
</organism>
<feature type="chain" id="PRO_5019291414" description="Cell wall galactomannoprotein" evidence="1">
    <location>
        <begin position="22"/>
        <end position="198"/>
    </location>
</feature>
<dbReference type="Proteomes" id="UP000283269">
    <property type="component" value="Unassembled WGS sequence"/>
</dbReference>
<gene>
    <name evidence="2" type="ORF">CVT25_013889</name>
</gene>
<name>A0A409XZ18_PSICY</name>
<sequence length="198" mass="20635">MLFRSVATCIVGVLFTQGALAALTPARLVTSIEAVTAASKDANTALVSISTSTKVADVKTSGKKLVAAFTTIVQSVTADVAAINVTPAFADDAADTVVNALTDFVLVHQILLSTVIGKHSIFAQFAVTTPITAILRALEAQVDALAFGLINLIPTRKPDVQESRKSLDASLTIAISTYREVCIPSPFYPSKGPTCVSV</sequence>
<evidence type="ECO:0000313" key="2">
    <source>
        <dbReference type="EMBL" id="PPQ96027.1"/>
    </source>
</evidence>
<evidence type="ECO:0008006" key="4">
    <source>
        <dbReference type="Google" id="ProtNLM"/>
    </source>
</evidence>
<dbReference type="OrthoDB" id="3210262at2759"/>